<evidence type="ECO:0008006" key="2">
    <source>
        <dbReference type="Google" id="ProtNLM"/>
    </source>
</evidence>
<dbReference type="AlphaFoldDB" id="A0A6S6UEM4"/>
<dbReference type="Gene3D" id="3.30.70.1070">
    <property type="entry name" value="Sporulation related repeat"/>
    <property type="match status" value="1"/>
</dbReference>
<sequence length="135" mass="15823">MKWISTIVTIVIWNSFSMAQNQEGIVRVVEENSIREILDHRKALNFTKDRKVKVWSVQLYLSRDKYLATQQVSEAKNKTRNVTSKVDWFYEAPYYRIYAGGFYTKLEAISLLNDLVEMYPDAIVFKNTEAKPADM</sequence>
<gene>
    <name evidence="1" type="ORF">HELGO_WM27266</name>
</gene>
<protein>
    <recommendedName>
        <fullName evidence="2">SPOR domain-containing protein</fullName>
    </recommendedName>
</protein>
<dbReference type="EMBL" id="CACVAQ010000549">
    <property type="protein sequence ID" value="CAA6830348.1"/>
    <property type="molecule type" value="Genomic_DNA"/>
</dbReference>
<reference evidence="1" key="1">
    <citation type="submission" date="2020-01" db="EMBL/GenBank/DDBJ databases">
        <authorList>
            <person name="Meier V. D."/>
            <person name="Meier V D."/>
        </authorList>
    </citation>
    <scope>NUCLEOTIDE SEQUENCE</scope>
    <source>
        <strain evidence="1">HLG_WM_MAG_10</strain>
    </source>
</reference>
<evidence type="ECO:0000313" key="1">
    <source>
        <dbReference type="EMBL" id="CAA6830348.1"/>
    </source>
</evidence>
<organism evidence="1">
    <name type="scientific">uncultured Aureispira sp</name>
    <dbReference type="NCBI Taxonomy" id="1331704"/>
    <lineage>
        <taxon>Bacteria</taxon>
        <taxon>Pseudomonadati</taxon>
        <taxon>Bacteroidota</taxon>
        <taxon>Saprospiria</taxon>
        <taxon>Saprospirales</taxon>
        <taxon>Saprospiraceae</taxon>
        <taxon>Aureispira</taxon>
        <taxon>environmental samples</taxon>
    </lineage>
</organism>
<dbReference type="GO" id="GO:0042834">
    <property type="term" value="F:peptidoglycan binding"/>
    <property type="evidence" value="ECO:0007669"/>
    <property type="project" value="InterPro"/>
</dbReference>
<name>A0A6S6UEM4_9BACT</name>
<dbReference type="InterPro" id="IPR036680">
    <property type="entry name" value="SPOR-like_sf"/>
</dbReference>
<proteinExistence type="predicted"/>
<accession>A0A6S6UEM4</accession>